<dbReference type="GO" id="GO:0003676">
    <property type="term" value="F:nucleic acid binding"/>
    <property type="evidence" value="ECO:0007669"/>
    <property type="project" value="InterPro"/>
</dbReference>
<evidence type="ECO:0000259" key="3">
    <source>
        <dbReference type="PROSITE" id="PS50158"/>
    </source>
</evidence>
<organism evidence="4 5">
    <name type="scientific">Cyclopterus lumpus</name>
    <name type="common">Lumpsucker</name>
    <dbReference type="NCBI Taxonomy" id="8103"/>
    <lineage>
        <taxon>Eukaryota</taxon>
        <taxon>Metazoa</taxon>
        <taxon>Chordata</taxon>
        <taxon>Craniata</taxon>
        <taxon>Vertebrata</taxon>
        <taxon>Euteleostomi</taxon>
        <taxon>Actinopterygii</taxon>
        <taxon>Neopterygii</taxon>
        <taxon>Teleostei</taxon>
        <taxon>Neoteleostei</taxon>
        <taxon>Acanthomorphata</taxon>
        <taxon>Eupercaria</taxon>
        <taxon>Perciformes</taxon>
        <taxon>Cottioidei</taxon>
        <taxon>Cottales</taxon>
        <taxon>Cyclopteridae</taxon>
        <taxon>Cyclopterus</taxon>
    </lineage>
</organism>
<keyword evidence="1" id="KW-0479">Metal-binding</keyword>
<dbReference type="GO" id="GO:0008270">
    <property type="term" value="F:zinc ion binding"/>
    <property type="evidence" value="ECO:0007669"/>
    <property type="project" value="UniProtKB-KW"/>
</dbReference>
<feature type="compositionally biased region" description="Low complexity" evidence="2">
    <location>
        <begin position="82"/>
        <end position="94"/>
    </location>
</feature>
<reference evidence="4" key="1">
    <citation type="submission" date="2025-08" db="UniProtKB">
        <authorList>
            <consortium name="Ensembl"/>
        </authorList>
    </citation>
    <scope>IDENTIFICATION</scope>
</reference>
<keyword evidence="1" id="KW-0862">Zinc</keyword>
<evidence type="ECO:0000256" key="2">
    <source>
        <dbReference type="SAM" id="MobiDB-lite"/>
    </source>
</evidence>
<proteinExistence type="predicted"/>
<feature type="compositionally biased region" description="Basic and acidic residues" evidence="2">
    <location>
        <begin position="19"/>
        <end position="44"/>
    </location>
</feature>
<reference evidence="4" key="2">
    <citation type="submission" date="2025-09" db="UniProtKB">
        <authorList>
            <consortium name="Ensembl"/>
        </authorList>
    </citation>
    <scope>IDENTIFICATION</scope>
</reference>
<dbReference type="Proteomes" id="UP000694565">
    <property type="component" value="Unplaced"/>
</dbReference>
<evidence type="ECO:0000313" key="4">
    <source>
        <dbReference type="Ensembl" id="ENSCLMP00005010043.1"/>
    </source>
</evidence>
<dbReference type="PROSITE" id="PS50158">
    <property type="entry name" value="ZF_CCHC"/>
    <property type="match status" value="1"/>
</dbReference>
<evidence type="ECO:0000313" key="5">
    <source>
        <dbReference type="Proteomes" id="UP000694565"/>
    </source>
</evidence>
<evidence type="ECO:0000256" key="1">
    <source>
        <dbReference type="PROSITE-ProRule" id="PRU00047"/>
    </source>
</evidence>
<accession>A0A8C2X1N5</accession>
<dbReference type="GeneTree" id="ENSGT01010000229937"/>
<sequence length="135" mass="13484">MLYASTGSIKCFKCGGAGHKRDACPHRPAEGRPEPGDAPAEERSSTGALQSGESAEVAGPRGGDAQTGDPPTAAGDPPTVSEGPPTAAGDPPTAAGEGLICHGCAALNTSVTVGCLLNCSFSYFNAQGEGWVFKH</sequence>
<keyword evidence="1" id="KW-0863">Zinc-finger</keyword>
<keyword evidence="5" id="KW-1185">Reference proteome</keyword>
<dbReference type="Ensembl" id="ENSCLMT00005010878.1">
    <property type="protein sequence ID" value="ENSCLMP00005010043.1"/>
    <property type="gene ID" value="ENSCLMG00005005590.1"/>
</dbReference>
<name>A0A8C2X1N5_CYCLU</name>
<dbReference type="InterPro" id="IPR036875">
    <property type="entry name" value="Znf_CCHC_sf"/>
</dbReference>
<dbReference type="SUPFAM" id="SSF57756">
    <property type="entry name" value="Retrovirus zinc finger-like domains"/>
    <property type="match status" value="1"/>
</dbReference>
<dbReference type="InterPro" id="IPR001878">
    <property type="entry name" value="Znf_CCHC"/>
</dbReference>
<feature type="region of interest" description="Disordered" evidence="2">
    <location>
        <begin position="13"/>
        <end position="94"/>
    </location>
</feature>
<protein>
    <recommendedName>
        <fullName evidence="3">CCHC-type domain-containing protein</fullName>
    </recommendedName>
</protein>
<feature type="domain" description="CCHC-type" evidence="3">
    <location>
        <begin position="10"/>
        <end position="25"/>
    </location>
</feature>
<dbReference type="AlphaFoldDB" id="A0A8C2X1N5"/>